<dbReference type="PANTHER" id="PTHR21058:SF0">
    <property type="entry name" value="6,7-DIMETHYL-8-RIBITYLLUMAZINE SYNTHASE"/>
    <property type="match status" value="1"/>
</dbReference>
<dbReference type="Proteomes" id="UP001597387">
    <property type="component" value="Unassembled WGS sequence"/>
</dbReference>
<dbReference type="InterPro" id="IPR036467">
    <property type="entry name" value="LS/RS_sf"/>
</dbReference>
<comment type="caution">
    <text evidence="8">The sequence shown here is derived from an EMBL/GenBank/DDBJ whole genome shotgun (WGS) entry which is preliminary data.</text>
</comment>
<evidence type="ECO:0000256" key="3">
    <source>
        <dbReference type="ARBA" id="ARBA00012664"/>
    </source>
</evidence>
<dbReference type="Gene3D" id="3.40.50.960">
    <property type="entry name" value="Lumazine/riboflavin synthase"/>
    <property type="match status" value="1"/>
</dbReference>
<dbReference type="InterPro" id="IPR002180">
    <property type="entry name" value="LS/RS"/>
</dbReference>
<dbReference type="SUPFAM" id="SSF52121">
    <property type="entry name" value="Lumazine synthase"/>
    <property type="match status" value="1"/>
</dbReference>
<evidence type="ECO:0000313" key="9">
    <source>
        <dbReference type="Proteomes" id="UP001597387"/>
    </source>
</evidence>
<evidence type="ECO:0000256" key="5">
    <source>
        <dbReference type="ARBA" id="ARBA00022679"/>
    </source>
</evidence>
<feature type="active site" description="Proton donor" evidence="7">
    <location>
        <position position="97"/>
    </location>
</feature>
<reference evidence="9" key="1">
    <citation type="journal article" date="2019" name="Int. J. Syst. Evol. Microbiol.">
        <title>The Global Catalogue of Microorganisms (GCM) 10K type strain sequencing project: providing services to taxonomists for standard genome sequencing and annotation.</title>
        <authorList>
            <consortium name="The Broad Institute Genomics Platform"/>
            <consortium name="The Broad Institute Genome Sequencing Center for Infectious Disease"/>
            <person name="Wu L."/>
            <person name="Ma J."/>
        </authorList>
    </citation>
    <scope>NUCLEOTIDE SEQUENCE [LARGE SCALE GENOMIC DNA]</scope>
    <source>
        <strain evidence="9">KCTC 42217</strain>
    </source>
</reference>
<evidence type="ECO:0000313" key="8">
    <source>
        <dbReference type="EMBL" id="MFD2162068.1"/>
    </source>
</evidence>
<keyword evidence="4 7" id="KW-0686">Riboflavin biosynthesis</keyword>
<keyword evidence="5 7" id="KW-0808">Transferase</keyword>
<dbReference type="EC" id="2.5.1.78" evidence="3 7"/>
<dbReference type="Pfam" id="PF00885">
    <property type="entry name" value="DMRL_synthase"/>
    <property type="match status" value="1"/>
</dbReference>
<protein>
    <recommendedName>
        <fullName evidence="3 7">6,7-dimethyl-8-ribityllumazine synthase</fullName>
        <shortName evidence="7">DMRL synthase</shortName>
        <shortName evidence="7">LS</shortName>
        <shortName evidence="7">Lumazine synthase</shortName>
        <ecNumber evidence="3 7">2.5.1.78</ecNumber>
    </recommendedName>
</protein>
<proteinExistence type="inferred from homology"/>
<accession>A0ABW4ZJB3</accession>
<evidence type="ECO:0000256" key="4">
    <source>
        <dbReference type="ARBA" id="ARBA00022619"/>
    </source>
</evidence>
<dbReference type="InterPro" id="IPR034964">
    <property type="entry name" value="LS"/>
</dbReference>
<evidence type="ECO:0000256" key="6">
    <source>
        <dbReference type="ARBA" id="ARBA00048785"/>
    </source>
</evidence>
<keyword evidence="9" id="KW-1185">Reference proteome</keyword>
<name>A0ABW4ZJB3_9SPHI</name>
<evidence type="ECO:0000256" key="7">
    <source>
        <dbReference type="HAMAP-Rule" id="MF_00178"/>
    </source>
</evidence>
<sequence>MATQLKSLSDFSHTTIPDGRKYRFGIVTAQWNAEITGALYNGAVLLLEKQGVLPENIIEITVPGSFELTSGADILLSKKDLDAVICLGCVIKGETPHFDFICNAVANGISQVSIKYNKPVVFGVLTTNTLEQAQARAGGKHGNKGEEAAATALLMADLQKNLND</sequence>
<dbReference type="HAMAP" id="MF_00178">
    <property type="entry name" value="Lumazine_synth"/>
    <property type="match status" value="1"/>
</dbReference>
<dbReference type="PANTHER" id="PTHR21058">
    <property type="entry name" value="6,7-DIMETHYL-8-RIBITYLLUMAZINE SYNTHASE DMRL SYNTHASE LUMAZINE SYNTHASE"/>
    <property type="match status" value="1"/>
</dbReference>
<feature type="binding site" evidence="7">
    <location>
        <position position="122"/>
    </location>
    <ligand>
        <name>5-amino-6-(D-ribitylamino)uracil</name>
        <dbReference type="ChEBI" id="CHEBI:15934"/>
    </ligand>
</feature>
<feature type="binding site" evidence="7">
    <location>
        <position position="136"/>
    </location>
    <ligand>
        <name>(2S)-2-hydroxy-3-oxobutyl phosphate</name>
        <dbReference type="ChEBI" id="CHEBI:58830"/>
    </ligand>
</feature>
<dbReference type="NCBIfam" id="TIGR00114">
    <property type="entry name" value="lumazine-synth"/>
    <property type="match status" value="1"/>
</dbReference>
<evidence type="ECO:0000256" key="1">
    <source>
        <dbReference type="ARBA" id="ARBA00004917"/>
    </source>
</evidence>
<dbReference type="RefSeq" id="WP_255897943.1">
    <property type="nucleotide sequence ID" value="NZ_JAFMZO010000001.1"/>
</dbReference>
<feature type="binding site" evidence="7">
    <location>
        <begin position="65"/>
        <end position="67"/>
    </location>
    <ligand>
        <name>5-amino-6-(D-ribitylamino)uracil</name>
        <dbReference type="ChEBI" id="CHEBI:15934"/>
    </ligand>
</feature>
<gene>
    <name evidence="7 8" type="primary">ribH</name>
    <name evidence="8" type="ORF">ACFSJU_06660</name>
</gene>
<evidence type="ECO:0000256" key="2">
    <source>
        <dbReference type="ARBA" id="ARBA00007424"/>
    </source>
</evidence>
<feature type="binding site" evidence="7">
    <location>
        <begin position="89"/>
        <end position="91"/>
    </location>
    <ligand>
        <name>5-amino-6-(D-ribitylamino)uracil</name>
        <dbReference type="ChEBI" id="CHEBI:15934"/>
    </ligand>
</feature>
<feature type="binding site" evidence="7">
    <location>
        <begin position="94"/>
        <end position="95"/>
    </location>
    <ligand>
        <name>(2S)-2-hydroxy-3-oxobutyl phosphate</name>
        <dbReference type="ChEBI" id="CHEBI:58830"/>
    </ligand>
</feature>
<dbReference type="CDD" id="cd09209">
    <property type="entry name" value="Lumazine_synthase-I"/>
    <property type="match status" value="1"/>
</dbReference>
<organism evidence="8 9">
    <name type="scientific">Paradesertivirga mongoliensis</name>
    <dbReference type="NCBI Taxonomy" id="2100740"/>
    <lineage>
        <taxon>Bacteria</taxon>
        <taxon>Pseudomonadati</taxon>
        <taxon>Bacteroidota</taxon>
        <taxon>Sphingobacteriia</taxon>
        <taxon>Sphingobacteriales</taxon>
        <taxon>Sphingobacteriaceae</taxon>
        <taxon>Paradesertivirga</taxon>
    </lineage>
</organism>
<dbReference type="GO" id="GO:0000906">
    <property type="term" value="F:6,7-dimethyl-8-ribityllumazine synthase activity"/>
    <property type="evidence" value="ECO:0007669"/>
    <property type="project" value="UniProtKB-EC"/>
</dbReference>
<comment type="function">
    <text evidence="7">Catalyzes the formation of 6,7-dimethyl-8-ribityllumazine by condensation of 5-amino-6-(D-ribitylamino)uracil with 3,4-dihydroxy-2-butanone 4-phosphate. This is the penultimate step in the biosynthesis of riboflavin.</text>
</comment>
<dbReference type="EMBL" id="JBHUHZ010000001">
    <property type="protein sequence ID" value="MFD2162068.1"/>
    <property type="molecule type" value="Genomic_DNA"/>
</dbReference>
<comment type="catalytic activity">
    <reaction evidence="6 7">
        <text>(2S)-2-hydroxy-3-oxobutyl phosphate + 5-amino-6-(D-ribitylamino)uracil = 6,7-dimethyl-8-(1-D-ribityl)lumazine + phosphate + 2 H2O + H(+)</text>
        <dbReference type="Rhea" id="RHEA:26152"/>
        <dbReference type="ChEBI" id="CHEBI:15377"/>
        <dbReference type="ChEBI" id="CHEBI:15378"/>
        <dbReference type="ChEBI" id="CHEBI:15934"/>
        <dbReference type="ChEBI" id="CHEBI:43474"/>
        <dbReference type="ChEBI" id="CHEBI:58201"/>
        <dbReference type="ChEBI" id="CHEBI:58830"/>
        <dbReference type="EC" id="2.5.1.78"/>
    </reaction>
</comment>
<feature type="binding site" evidence="7">
    <location>
        <position position="31"/>
    </location>
    <ligand>
        <name>5-amino-6-(D-ribitylamino)uracil</name>
        <dbReference type="ChEBI" id="CHEBI:15934"/>
    </ligand>
</feature>
<comment type="pathway">
    <text evidence="1 7">Cofactor biosynthesis; riboflavin biosynthesis; riboflavin from 2-hydroxy-3-oxobutyl phosphate and 5-amino-6-(D-ribitylamino)uracil: step 1/2.</text>
</comment>
<comment type="similarity">
    <text evidence="2 7">Belongs to the DMRL synthase family.</text>
</comment>